<dbReference type="EMBL" id="CDMZ01000661">
    <property type="protein sequence ID" value="CEM18898.1"/>
    <property type="molecule type" value="Genomic_DNA"/>
</dbReference>
<dbReference type="Pfam" id="PF01722">
    <property type="entry name" value="BolA"/>
    <property type="match status" value="1"/>
</dbReference>
<dbReference type="GO" id="GO:0006879">
    <property type="term" value="P:intracellular iron ion homeostasis"/>
    <property type="evidence" value="ECO:0007669"/>
    <property type="project" value="InterPro"/>
</dbReference>
<name>A0A0G4FVB4_9ALVE</name>
<dbReference type="PANTHER" id="PTHR12735">
    <property type="entry name" value="BOLA-LIKE PROTEIN-RELATED"/>
    <property type="match status" value="1"/>
</dbReference>
<dbReference type="GO" id="GO:0051537">
    <property type="term" value="F:2 iron, 2 sulfur cluster binding"/>
    <property type="evidence" value="ECO:0007669"/>
    <property type="project" value="InterPro"/>
</dbReference>
<dbReference type="VEuPathDB" id="CryptoDB:Cvel_3794"/>
<comment type="similarity">
    <text evidence="1">Belongs to the BolA/IbaG family.</text>
</comment>
<dbReference type="InterPro" id="IPR036065">
    <property type="entry name" value="BolA-like_sf"/>
</dbReference>
<dbReference type="SUPFAM" id="SSF82657">
    <property type="entry name" value="BolA-like"/>
    <property type="match status" value="1"/>
</dbReference>
<dbReference type="GO" id="GO:0005634">
    <property type="term" value="C:nucleus"/>
    <property type="evidence" value="ECO:0007669"/>
    <property type="project" value="TreeGrafter"/>
</dbReference>
<accession>A0A0G4FVB4</accession>
<dbReference type="PANTHER" id="PTHR12735:SF27">
    <property type="entry name" value="BOLA-LIKE PROTEIN 2"/>
    <property type="match status" value="1"/>
</dbReference>
<dbReference type="PIRSF" id="PIRSF003113">
    <property type="entry name" value="BolA"/>
    <property type="match status" value="1"/>
</dbReference>
<protein>
    <recommendedName>
        <fullName evidence="3">BolA-like protein</fullName>
    </recommendedName>
</protein>
<proteinExistence type="inferred from homology"/>
<sequence>MASTEQVQTKLTEALKPSVLKVIDQSGGCGAAFHAIVVSEAFEGQRLLQRQRMVNDAIKAEMAEIHAFTMKCYTPAEFEKAQADS</sequence>
<dbReference type="Gene3D" id="3.30.300.90">
    <property type="entry name" value="BolA-like"/>
    <property type="match status" value="1"/>
</dbReference>
<dbReference type="GO" id="GO:0005829">
    <property type="term" value="C:cytosol"/>
    <property type="evidence" value="ECO:0007669"/>
    <property type="project" value="TreeGrafter"/>
</dbReference>
<organism evidence="2">
    <name type="scientific">Chromera velia CCMP2878</name>
    <dbReference type="NCBI Taxonomy" id="1169474"/>
    <lineage>
        <taxon>Eukaryota</taxon>
        <taxon>Sar</taxon>
        <taxon>Alveolata</taxon>
        <taxon>Colpodellida</taxon>
        <taxon>Chromeraceae</taxon>
        <taxon>Chromera</taxon>
    </lineage>
</organism>
<dbReference type="InterPro" id="IPR002634">
    <property type="entry name" value="BolA"/>
</dbReference>
<dbReference type="AlphaFoldDB" id="A0A0G4FVB4"/>
<evidence type="ECO:0000313" key="2">
    <source>
        <dbReference type="EMBL" id="CEM18898.1"/>
    </source>
</evidence>
<dbReference type="InterPro" id="IPR045115">
    <property type="entry name" value="BOL2"/>
</dbReference>
<reference evidence="2" key="1">
    <citation type="submission" date="2014-11" db="EMBL/GenBank/DDBJ databases">
        <authorList>
            <person name="Otto D Thomas"/>
            <person name="Naeem Raeece"/>
        </authorList>
    </citation>
    <scope>NUCLEOTIDE SEQUENCE</scope>
</reference>
<evidence type="ECO:0000256" key="1">
    <source>
        <dbReference type="RuleBase" id="RU003860"/>
    </source>
</evidence>
<dbReference type="GO" id="GO:0051604">
    <property type="term" value="P:protein maturation"/>
    <property type="evidence" value="ECO:0007669"/>
    <property type="project" value="InterPro"/>
</dbReference>
<evidence type="ECO:0008006" key="3">
    <source>
        <dbReference type="Google" id="ProtNLM"/>
    </source>
</evidence>
<gene>
    <name evidence="2" type="ORF">Cvel_3794</name>
</gene>